<feature type="domain" description="ARB-07466-like C-terminal" evidence="2">
    <location>
        <begin position="82"/>
        <end position="186"/>
    </location>
</feature>
<reference evidence="4" key="1">
    <citation type="journal article" date="2019" name="Int. J. Syst. Evol. Microbiol.">
        <title>The Global Catalogue of Microorganisms (GCM) 10K type strain sequencing project: providing services to taxonomists for standard genome sequencing and annotation.</title>
        <authorList>
            <consortium name="The Broad Institute Genomics Platform"/>
            <consortium name="The Broad Institute Genome Sequencing Center for Infectious Disease"/>
            <person name="Wu L."/>
            <person name="Ma J."/>
        </authorList>
    </citation>
    <scope>NUCLEOTIDE SEQUENCE [LARGE SCALE GENOMIC DNA]</scope>
    <source>
        <strain evidence="4">JCM 17130</strain>
    </source>
</reference>
<dbReference type="EMBL" id="JBHUEE010000003">
    <property type="protein sequence ID" value="MFD1717807.1"/>
    <property type="molecule type" value="Genomic_DNA"/>
</dbReference>
<evidence type="ECO:0000256" key="1">
    <source>
        <dbReference type="SAM" id="MobiDB-lite"/>
    </source>
</evidence>
<evidence type="ECO:0000313" key="4">
    <source>
        <dbReference type="Proteomes" id="UP001597277"/>
    </source>
</evidence>
<keyword evidence="4" id="KW-1185">Reference proteome</keyword>
<gene>
    <name evidence="3" type="ORF">ACFSE6_08175</name>
</gene>
<name>A0ABW4L5V2_9MICO</name>
<comment type="caution">
    <text evidence="3">The sequence shown here is derived from an EMBL/GenBank/DDBJ whole genome shotgun (WGS) entry which is preliminary data.</text>
</comment>
<protein>
    <recommendedName>
        <fullName evidence="2">ARB-07466-like C-terminal domain-containing protein</fullName>
    </recommendedName>
</protein>
<dbReference type="Proteomes" id="UP001597277">
    <property type="component" value="Unassembled WGS sequence"/>
</dbReference>
<accession>A0ABW4L5V2</accession>
<dbReference type="Pfam" id="PF26571">
    <property type="entry name" value="VldE"/>
    <property type="match status" value="1"/>
</dbReference>
<sequence length="207" mass="22790">MTPRRRPPAARRRMVRRRVRLMRLMVLAALVLVAAVVTDLLDRPPASVPVRNPGPAVTLPAPPRPWSGESTGCTVPDPTGTEGCVTAATAWLVGEVDTAFGDVPVTCWSEHAWNPRSDHPAGRGCDLFFGSAGERAATADLLEGWRAAQWLRRHAEALEVRYLIWQGRIWRADRADQGWARYDGGGVYDPSDATGGHYDHVHVSVRR</sequence>
<evidence type="ECO:0000259" key="2">
    <source>
        <dbReference type="Pfam" id="PF26571"/>
    </source>
</evidence>
<dbReference type="RefSeq" id="WP_388004830.1">
    <property type="nucleotide sequence ID" value="NZ_JBHUEE010000003.1"/>
</dbReference>
<organism evidence="3 4">
    <name type="scientific">Georgenia deserti</name>
    <dbReference type="NCBI Taxonomy" id="2093781"/>
    <lineage>
        <taxon>Bacteria</taxon>
        <taxon>Bacillati</taxon>
        <taxon>Actinomycetota</taxon>
        <taxon>Actinomycetes</taxon>
        <taxon>Micrococcales</taxon>
        <taxon>Bogoriellaceae</taxon>
        <taxon>Georgenia</taxon>
    </lineage>
</organism>
<evidence type="ECO:0000313" key="3">
    <source>
        <dbReference type="EMBL" id="MFD1717807.1"/>
    </source>
</evidence>
<dbReference type="InterPro" id="IPR058593">
    <property type="entry name" value="ARB_07466-like_C"/>
</dbReference>
<proteinExistence type="predicted"/>
<feature type="region of interest" description="Disordered" evidence="1">
    <location>
        <begin position="52"/>
        <end position="74"/>
    </location>
</feature>